<feature type="region of interest" description="Disordered" evidence="1">
    <location>
        <begin position="161"/>
        <end position="180"/>
    </location>
</feature>
<dbReference type="AlphaFoldDB" id="A0AAV9V467"/>
<comment type="caution">
    <text evidence="3">The sequence shown here is derived from an EMBL/GenBank/DDBJ whole genome shotgun (WGS) entry which is preliminary data.</text>
</comment>
<evidence type="ECO:0000313" key="4">
    <source>
        <dbReference type="Proteomes" id="UP001373714"/>
    </source>
</evidence>
<gene>
    <name evidence="3" type="ORF">TWF730_008783</name>
</gene>
<reference evidence="3 4" key="1">
    <citation type="submission" date="2019-10" db="EMBL/GenBank/DDBJ databases">
        <authorList>
            <person name="Palmer J.M."/>
        </authorList>
    </citation>
    <scope>NUCLEOTIDE SEQUENCE [LARGE SCALE GENOMIC DNA]</scope>
    <source>
        <strain evidence="3 4">TWF730</strain>
    </source>
</reference>
<name>A0AAV9V467_9PEZI</name>
<feature type="chain" id="PRO_5043552875" evidence="2">
    <location>
        <begin position="17"/>
        <end position="340"/>
    </location>
</feature>
<sequence length="340" mass="35668">MKYFITFAGLAATASAVGVTTVNPKCNFDYCLRNVIASNLPTRSGYADCVAFLQTTVIPAPATSWSTTYTTGTTTAPVSTITTSADYVPPIVDKRYFDFVQDFQNGGFRMVRRDEATGPVTITNTMPDYMIKSCTSLNGVEATARYASACSCVGATPGEPNNAPQPTITKTSTLEDPTATSATTPLTTVTVLTFKAEVTGAPTAAANKFLSTSVISGNTHIVAAAVATAAPNFVLYPNGKILVGGKRLIAKVSGPYPDSRYLDFIDDNLVTPGTAFDVVCEIGGTGLFTCKSAPPTNDHTKWILLDMGGGAYTLRLLKTSAAVPAPNFDGFTIKALAPNV</sequence>
<evidence type="ECO:0000256" key="2">
    <source>
        <dbReference type="SAM" id="SignalP"/>
    </source>
</evidence>
<keyword evidence="2" id="KW-0732">Signal</keyword>
<dbReference type="Proteomes" id="UP001373714">
    <property type="component" value="Unassembled WGS sequence"/>
</dbReference>
<evidence type="ECO:0000313" key="3">
    <source>
        <dbReference type="EMBL" id="KAK6354375.1"/>
    </source>
</evidence>
<proteinExistence type="predicted"/>
<feature type="signal peptide" evidence="2">
    <location>
        <begin position="1"/>
        <end position="16"/>
    </location>
</feature>
<feature type="compositionally biased region" description="Polar residues" evidence="1">
    <location>
        <begin position="162"/>
        <end position="175"/>
    </location>
</feature>
<keyword evidence="4" id="KW-1185">Reference proteome</keyword>
<accession>A0AAV9V467</accession>
<protein>
    <submittedName>
        <fullName evidence="3">Uncharacterized protein</fullName>
    </submittedName>
</protein>
<evidence type="ECO:0000256" key="1">
    <source>
        <dbReference type="SAM" id="MobiDB-lite"/>
    </source>
</evidence>
<dbReference type="EMBL" id="JAVHNS010000005">
    <property type="protein sequence ID" value="KAK6354375.1"/>
    <property type="molecule type" value="Genomic_DNA"/>
</dbReference>
<organism evidence="3 4">
    <name type="scientific">Orbilia blumenaviensis</name>
    <dbReference type="NCBI Taxonomy" id="1796055"/>
    <lineage>
        <taxon>Eukaryota</taxon>
        <taxon>Fungi</taxon>
        <taxon>Dikarya</taxon>
        <taxon>Ascomycota</taxon>
        <taxon>Pezizomycotina</taxon>
        <taxon>Orbiliomycetes</taxon>
        <taxon>Orbiliales</taxon>
        <taxon>Orbiliaceae</taxon>
        <taxon>Orbilia</taxon>
    </lineage>
</organism>